<evidence type="ECO:0000313" key="1">
    <source>
        <dbReference type="EMBL" id="KAH0858648.1"/>
    </source>
</evidence>
<name>A0ABQ7XRW2_BRANA</name>
<accession>A0ABQ7XRW2</accession>
<gene>
    <name evidence="1" type="ORF">HID58_086909</name>
</gene>
<proteinExistence type="predicted"/>
<sequence>IQQDDGWCYIGCGGCSKKLVREISSFTCLACIMLWLPSSKNRVIFTVSDDTDTEDFVSFDMEEGAQVLEAVQPEVVAQGSDPKLIRLAMLETSYLHLMVYLPDGFFKFKSADRNERREVSRSAPKAHYAPF</sequence>
<keyword evidence="2" id="KW-1185">Reference proteome</keyword>
<comment type="caution">
    <text evidence="1">The sequence shown here is derived from an EMBL/GenBank/DDBJ whole genome shotgun (WGS) entry which is preliminary data.</text>
</comment>
<reference evidence="1 2" key="1">
    <citation type="submission" date="2021-05" db="EMBL/GenBank/DDBJ databases">
        <title>Genome Assembly of Synthetic Allotetraploid Brassica napus Reveals Homoeologous Exchanges between Subgenomes.</title>
        <authorList>
            <person name="Davis J.T."/>
        </authorList>
    </citation>
    <scope>NUCLEOTIDE SEQUENCE [LARGE SCALE GENOMIC DNA]</scope>
    <source>
        <strain evidence="2">cv. Da-Ae</strain>
        <tissue evidence="1">Seedling</tissue>
    </source>
</reference>
<dbReference type="EMBL" id="JAGKQM010000019">
    <property type="protein sequence ID" value="KAH0858648.1"/>
    <property type="molecule type" value="Genomic_DNA"/>
</dbReference>
<dbReference type="InterPro" id="IPR012340">
    <property type="entry name" value="NA-bd_OB-fold"/>
</dbReference>
<dbReference type="Proteomes" id="UP000824890">
    <property type="component" value="Unassembled WGS sequence"/>
</dbReference>
<feature type="non-terminal residue" evidence="1">
    <location>
        <position position="1"/>
    </location>
</feature>
<dbReference type="Gene3D" id="2.40.50.140">
    <property type="entry name" value="Nucleic acid-binding proteins"/>
    <property type="match status" value="1"/>
</dbReference>
<organism evidence="1 2">
    <name type="scientific">Brassica napus</name>
    <name type="common">Rape</name>
    <dbReference type="NCBI Taxonomy" id="3708"/>
    <lineage>
        <taxon>Eukaryota</taxon>
        <taxon>Viridiplantae</taxon>
        <taxon>Streptophyta</taxon>
        <taxon>Embryophyta</taxon>
        <taxon>Tracheophyta</taxon>
        <taxon>Spermatophyta</taxon>
        <taxon>Magnoliopsida</taxon>
        <taxon>eudicotyledons</taxon>
        <taxon>Gunneridae</taxon>
        <taxon>Pentapetalae</taxon>
        <taxon>rosids</taxon>
        <taxon>malvids</taxon>
        <taxon>Brassicales</taxon>
        <taxon>Brassicaceae</taxon>
        <taxon>Brassiceae</taxon>
        <taxon>Brassica</taxon>
    </lineage>
</organism>
<protein>
    <submittedName>
        <fullName evidence="1">Uncharacterized protein</fullName>
    </submittedName>
</protein>
<evidence type="ECO:0000313" key="2">
    <source>
        <dbReference type="Proteomes" id="UP000824890"/>
    </source>
</evidence>